<dbReference type="SUPFAM" id="SSF109709">
    <property type="entry name" value="KorB DNA-binding domain-like"/>
    <property type="match status" value="1"/>
</dbReference>
<accession>A0A0G0K4Z7</accession>
<comment type="caution">
    <text evidence="1">The sequence shown here is derived from an EMBL/GenBank/DDBJ whole genome shotgun (WGS) entry which is preliminary data.</text>
</comment>
<reference evidence="1 2" key="1">
    <citation type="journal article" date="2015" name="Nature">
        <title>rRNA introns, odd ribosomes, and small enigmatic genomes across a large radiation of phyla.</title>
        <authorList>
            <person name="Brown C.T."/>
            <person name="Hug L.A."/>
            <person name="Thomas B.C."/>
            <person name="Sharon I."/>
            <person name="Castelle C.J."/>
            <person name="Singh A."/>
            <person name="Wilkins M.J."/>
            <person name="Williams K.H."/>
            <person name="Banfield J.F."/>
        </authorList>
    </citation>
    <scope>NUCLEOTIDE SEQUENCE [LARGE SCALE GENOMIC DNA]</scope>
</reference>
<name>A0A0G0K4Z7_9BACT</name>
<dbReference type="AlphaFoldDB" id="A0A0G0K4Z7"/>
<gene>
    <name evidence="1" type="ORF">US91_C0004G0020</name>
</gene>
<dbReference type="EMBL" id="LBUU01000004">
    <property type="protein sequence ID" value="KKQ70535.1"/>
    <property type="molecule type" value="Genomic_DNA"/>
</dbReference>
<evidence type="ECO:0008006" key="3">
    <source>
        <dbReference type="Google" id="ProtNLM"/>
    </source>
</evidence>
<organism evidence="1 2">
    <name type="scientific">Candidatus Falkowbacteria bacterium GW2011_GWE1_38_31</name>
    <dbReference type="NCBI Taxonomy" id="1618638"/>
    <lineage>
        <taxon>Bacteria</taxon>
        <taxon>Candidatus Falkowiibacteriota</taxon>
    </lineage>
</organism>
<evidence type="ECO:0000313" key="2">
    <source>
        <dbReference type="Proteomes" id="UP000034022"/>
    </source>
</evidence>
<dbReference type="Proteomes" id="UP000034022">
    <property type="component" value="Unassembled WGS sequence"/>
</dbReference>
<evidence type="ECO:0000313" key="1">
    <source>
        <dbReference type="EMBL" id="KKQ70535.1"/>
    </source>
</evidence>
<proteinExistence type="predicted"/>
<protein>
    <recommendedName>
        <fullName evidence="3">ParB/Sulfiredoxin domain-containing protein</fullName>
    </recommendedName>
</protein>
<sequence length="457" mass="53087">MDKETRIKKIGEVIKQEPFGNQEIPWQDKLESMDVFKIPLDCLVYNKYNGRILSRTKSLERKKYEINVETEEGTKLIEKLLLESNEGRNKKTLESLKKIGQQKIGIVTRDGIIIDGNRRAMLLRVAKCDYFKAVVLPVTLEENPIEIEKLETSFQMGEDEKLSYNATEKYLKVKGLRQRGVSIDKIADWMGETEPTVKSWLDIMEIMDDYLDYLEYNGIYTQLDDREGQFVDLTNLLKKFTNGSKDSADAFDGYKPSDVDDLIMISFDYIRAKYEGKKFRNIAYGRKKNHFFGDEKIWKNFKDFHFENVEPIKEKEEKIDYDSEKLEAHLNGRDEKYAKEAIGLLNDNIEVHQQQLRNRQAADEPAKLVNSAKNALESINQRHKAFAEPEVMKVVLDLNNMTTNMLGDKSPENTLDHVIYLLERLNIKKESKQSDAILEKIRDINKILFDIKKGLGG</sequence>